<dbReference type="CDD" id="cd02440">
    <property type="entry name" value="AdoMet_MTases"/>
    <property type="match status" value="1"/>
</dbReference>
<evidence type="ECO:0000313" key="1">
    <source>
        <dbReference type="EMBL" id="OGF61466.1"/>
    </source>
</evidence>
<comment type="caution">
    <text evidence="1">The sequence shown here is derived from an EMBL/GenBank/DDBJ whole genome shotgun (WGS) entry which is preliminary data.</text>
</comment>
<accession>A0A1F5VDG9</accession>
<protein>
    <recommendedName>
        <fullName evidence="3">Methyltransferase</fullName>
    </recommendedName>
</protein>
<dbReference type="AlphaFoldDB" id="A0A1F5VDG9"/>
<evidence type="ECO:0000313" key="2">
    <source>
        <dbReference type="Proteomes" id="UP000178943"/>
    </source>
</evidence>
<dbReference type="STRING" id="1817863.A2Y62_12115"/>
<dbReference type="PANTHER" id="PTHR43861">
    <property type="entry name" value="TRANS-ACONITATE 2-METHYLTRANSFERASE-RELATED"/>
    <property type="match status" value="1"/>
</dbReference>
<organism evidence="1 2">
    <name type="scientific">Candidatus Fischerbacteria bacterium RBG_13_37_8</name>
    <dbReference type="NCBI Taxonomy" id="1817863"/>
    <lineage>
        <taxon>Bacteria</taxon>
        <taxon>Candidatus Fischeribacteriota</taxon>
    </lineage>
</organism>
<dbReference type="EMBL" id="MFGW01000195">
    <property type="protein sequence ID" value="OGF61466.1"/>
    <property type="molecule type" value="Genomic_DNA"/>
</dbReference>
<evidence type="ECO:0008006" key="3">
    <source>
        <dbReference type="Google" id="ProtNLM"/>
    </source>
</evidence>
<proteinExistence type="predicted"/>
<reference evidence="1 2" key="1">
    <citation type="journal article" date="2016" name="Nat. Commun.">
        <title>Thousands of microbial genomes shed light on interconnected biogeochemical processes in an aquifer system.</title>
        <authorList>
            <person name="Anantharaman K."/>
            <person name="Brown C.T."/>
            <person name="Hug L.A."/>
            <person name="Sharon I."/>
            <person name="Castelle C.J."/>
            <person name="Probst A.J."/>
            <person name="Thomas B.C."/>
            <person name="Singh A."/>
            <person name="Wilkins M.J."/>
            <person name="Karaoz U."/>
            <person name="Brodie E.L."/>
            <person name="Williams K.H."/>
            <person name="Hubbard S.S."/>
            <person name="Banfield J.F."/>
        </authorList>
    </citation>
    <scope>NUCLEOTIDE SEQUENCE [LARGE SCALE GENOMIC DNA]</scope>
</reference>
<name>A0A1F5VDG9_9BACT</name>
<dbReference type="Gene3D" id="3.40.50.150">
    <property type="entry name" value="Vaccinia Virus protein VP39"/>
    <property type="match status" value="1"/>
</dbReference>
<dbReference type="InterPro" id="IPR029063">
    <property type="entry name" value="SAM-dependent_MTases_sf"/>
</dbReference>
<dbReference type="Proteomes" id="UP000178943">
    <property type="component" value="Unassembled WGS sequence"/>
</dbReference>
<dbReference type="PANTHER" id="PTHR43861:SF6">
    <property type="entry name" value="METHYLTRANSFERASE TYPE 11"/>
    <property type="match status" value="1"/>
</dbReference>
<dbReference type="SUPFAM" id="SSF53335">
    <property type="entry name" value="S-adenosyl-L-methionine-dependent methyltransferases"/>
    <property type="match status" value="1"/>
</dbReference>
<gene>
    <name evidence="1" type="ORF">A2Y62_12115</name>
</gene>
<sequence length="257" mass="29684">MRITDSQYGKHWNLWKCTYCSVVFANPLPDESLLVQTYAQMNDSAYAEEETGRKKNFTRLFTSIEQVTTSGGRLLDIGAASGLLVELARLRGWQAEGLEISSSLVEEAKQKHIQLHQASIEDFTADMPFRVITAIDIIEHLHKPEILLKKAWGWLQQDGVLCLVTPDIGSITARLSRGKWWHFRPAHLYYFNKKSISHLLSKNGFEVIMIKHYVWHFSLSYLLSRFKWHPKLSLFKSIIIPLNLFDSMEIYARKSKA</sequence>
<dbReference type="Pfam" id="PF13489">
    <property type="entry name" value="Methyltransf_23"/>
    <property type="match status" value="1"/>
</dbReference>